<dbReference type="AlphaFoldDB" id="A1T6T5"/>
<dbReference type="STRING" id="350058.Mvan_2070"/>
<dbReference type="RefSeq" id="WP_011779300.1">
    <property type="nucleotide sequence ID" value="NC_008726.1"/>
</dbReference>
<dbReference type="Proteomes" id="UP000009159">
    <property type="component" value="Chromosome"/>
</dbReference>
<dbReference type="InterPro" id="IPR036291">
    <property type="entry name" value="NAD(P)-bd_dom_sf"/>
</dbReference>
<dbReference type="eggNOG" id="COG4221">
    <property type="taxonomic scope" value="Bacteria"/>
</dbReference>
<organism evidence="1 2">
    <name type="scientific">Mycolicibacterium vanbaalenii (strain DSM 7251 / JCM 13017 / BCRC 16820 / KCTC 9966 / NRRL B-24157 / PYR-1)</name>
    <name type="common">Mycobacterium vanbaalenii</name>
    <dbReference type="NCBI Taxonomy" id="350058"/>
    <lineage>
        <taxon>Bacteria</taxon>
        <taxon>Bacillati</taxon>
        <taxon>Actinomycetota</taxon>
        <taxon>Actinomycetes</taxon>
        <taxon>Mycobacteriales</taxon>
        <taxon>Mycobacteriaceae</taxon>
        <taxon>Mycolicibacterium</taxon>
    </lineage>
</organism>
<dbReference type="InterPro" id="IPR002347">
    <property type="entry name" value="SDR_fam"/>
</dbReference>
<protein>
    <recommendedName>
        <fullName evidence="3">Short-chain dehydrogenase/reductase SDR</fullName>
    </recommendedName>
</protein>
<dbReference type="EMBL" id="CP000511">
    <property type="protein sequence ID" value="ABM12885.1"/>
    <property type="molecule type" value="Genomic_DNA"/>
</dbReference>
<evidence type="ECO:0000313" key="2">
    <source>
        <dbReference type="Proteomes" id="UP000009159"/>
    </source>
</evidence>
<dbReference type="HOGENOM" id="CLU_2118408_0_0_11"/>
<dbReference type="Pfam" id="PF00106">
    <property type="entry name" value="adh_short"/>
    <property type="match status" value="1"/>
</dbReference>
<evidence type="ECO:0008006" key="3">
    <source>
        <dbReference type="Google" id="ProtNLM"/>
    </source>
</evidence>
<proteinExistence type="predicted"/>
<dbReference type="KEGG" id="mva:Mvan_2070"/>
<dbReference type="Gene3D" id="3.40.50.720">
    <property type="entry name" value="NAD(P)-binding Rossmann-like Domain"/>
    <property type="match status" value="1"/>
</dbReference>
<evidence type="ECO:0000313" key="1">
    <source>
        <dbReference type="EMBL" id="ABM12885.1"/>
    </source>
</evidence>
<keyword evidence="2" id="KW-1185">Reference proteome</keyword>
<accession>A1T6T5</accession>
<reference evidence="1" key="1">
    <citation type="submission" date="2006-12" db="EMBL/GenBank/DDBJ databases">
        <title>Complete sequence of Mycobacterium vanbaalenii PYR-1.</title>
        <authorList>
            <consortium name="US DOE Joint Genome Institute"/>
            <person name="Copeland A."/>
            <person name="Lucas S."/>
            <person name="Lapidus A."/>
            <person name="Barry K."/>
            <person name="Detter J.C."/>
            <person name="Glavina del Rio T."/>
            <person name="Hammon N."/>
            <person name="Israni S."/>
            <person name="Dalin E."/>
            <person name="Tice H."/>
            <person name="Pitluck S."/>
            <person name="Singan V."/>
            <person name="Schmutz J."/>
            <person name="Larimer F."/>
            <person name="Land M."/>
            <person name="Hauser L."/>
            <person name="Kyrpides N."/>
            <person name="Anderson I.J."/>
            <person name="Miller C."/>
            <person name="Richardson P."/>
        </authorList>
    </citation>
    <scope>NUCLEOTIDE SEQUENCE [LARGE SCALE GENOMIC DNA]</scope>
    <source>
        <strain evidence="1">PYR-1</strain>
    </source>
</reference>
<gene>
    <name evidence="1" type="ordered locus">Mvan_2070</name>
</gene>
<dbReference type="SUPFAM" id="SSF51735">
    <property type="entry name" value="NAD(P)-binding Rossmann-fold domains"/>
    <property type="match status" value="1"/>
</dbReference>
<name>A1T6T5_MYCVP</name>
<sequence>MTDNVVRHLRRSARTGDDGVIVITHAHTDTGYRLAQRLLTIGQRVVVTGRTLSPLARTLHGHSSSDVMAIVADVDDADQWTRLIQLAEQRMGRIVGVLDGRRISGRSIPATVIY</sequence>